<dbReference type="EMBL" id="FMZA01000007">
    <property type="protein sequence ID" value="SDC40403.1"/>
    <property type="molecule type" value="Genomic_DNA"/>
</dbReference>
<evidence type="ECO:0000259" key="9">
    <source>
        <dbReference type="Pfam" id="PF02803"/>
    </source>
</evidence>
<dbReference type="STRING" id="1236220.SAMN04488112_107143"/>
<feature type="active site" description="Proton acceptor" evidence="6">
    <location>
        <position position="350"/>
    </location>
</feature>
<evidence type="ECO:0000256" key="7">
    <source>
        <dbReference type="RuleBase" id="RU003557"/>
    </source>
</evidence>
<dbReference type="Proteomes" id="UP000199387">
    <property type="component" value="Unassembled WGS sequence"/>
</dbReference>
<evidence type="ECO:0000256" key="3">
    <source>
        <dbReference type="ARBA" id="ARBA00022679"/>
    </source>
</evidence>
<evidence type="ECO:0000256" key="4">
    <source>
        <dbReference type="ARBA" id="ARBA00023315"/>
    </source>
</evidence>
<dbReference type="PROSITE" id="PS00099">
    <property type="entry name" value="THIOLASE_3"/>
    <property type="match status" value="1"/>
</dbReference>
<keyword evidence="4 7" id="KW-0012">Acyltransferase</keyword>
<evidence type="ECO:0000256" key="6">
    <source>
        <dbReference type="PIRSR" id="PIRSR000429-1"/>
    </source>
</evidence>
<dbReference type="InterPro" id="IPR020610">
    <property type="entry name" value="Thiolase_AS"/>
</dbReference>
<name>A0A1G6LBA3_9BACL</name>
<feature type="domain" description="Thiolase N-terminal" evidence="8">
    <location>
        <begin position="7"/>
        <end position="263"/>
    </location>
</feature>
<proteinExistence type="inferred from homology"/>
<feature type="domain" description="Thiolase C-terminal" evidence="9">
    <location>
        <begin position="271"/>
        <end position="392"/>
    </location>
</feature>
<dbReference type="PANTHER" id="PTHR18919:SF107">
    <property type="entry name" value="ACETYL-COA ACETYLTRANSFERASE, CYTOSOLIC"/>
    <property type="match status" value="1"/>
</dbReference>
<accession>A0A1G6LBA3</accession>
<dbReference type="EC" id="2.3.1.9" evidence="2"/>
<evidence type="ECO:0000256" key="1">
    <source>
        <dbReference type="ARBA" id="ARBA00010982"/>
    </source>
</evidence>
<protein>
    <recommendedName>
        <fullName evidence="2">acetyl-CoA C-acetyltransferase</fullName>
        <ecNumber evidence="2">2.3.1.9</ecNumber>
    </recommendedName>
    <alternativeName>
        <fullName evidence="5">Acetoacetyl-CoA thiolase</fullName>
    </alternativeName>
</protein>
<dbReference type="PANTHER" id="PTHR18919">
    <property type="entry name" value="ACETYL-COA C-ACYLTRANSFERASE"/>
    <property type="match status" value="1"/>
</dbReference>
<evidence type="ECO:0000313" key="11">
    <source>
        <dbReference type="Proteomes" id="UP000199387"/>
    </source>
</evidence>
<dbReference type="InterPro" id="IPR020617">
    <property type="entry name" value="Thiolase_C"/>
</dbReference>
<evidence type="ECO:0000259" key="8">
    <source>
        <dbReference type="Pfam" id="PF00108"/>
    </source>
</evidence>
<sequence>MINQEFVVVSAKRTAVGRFGGSLKTVSSGGLAAAVIRDALESTGLGNDTIDEVVMGEVRQSTESSNVARVAGLRAGLSLETPAYTINRLCASGMQAVVSGVQHLAFHPEEIVIAGGTENMSRAPIYLRNSRFGEGNPYLVDSNMENGQQPIEMYGKDLGMGMTAENVAEKYGISREDQDAFALESQRRAKQAWETGKFDEQIVPIEVQKKKETFVFSKDEHMRETNMEKLANLKPVFKKGGSVTAGNACGRNDGASAIVLMTKERAKSLGLKPIAKIKDWSVAGVDPRYMGIGPVPAVKQLLKRRGLQLADIGLIELNEAFAAQSLAVIRELDMDMEKVNVNGGAIALGHPLGATGAVIMTKLIHEMNCRQEELGLATLCVGGGQGMAVLLESA</sequence>
<keyword evidence="3 7" id="KW-0808">Transferase</keyword>
<organism evidence="10 11">
    <name type="scientific">Melghirimyces thermohalophilus</name>
    <dbReference type="NCBI Taxonomy" id="1236220"/>
    <lineage>
        <taxon>Bacteria</taxon>
        <taxon>Bacillati</taxon>
        <taxon>Bacillota</taxon>
        <taxon>Bacilli</taxon>
        <taxon>Bacillales</taxon>
        <taxon>Thermoactinomycetaceae</taxon>
        <taxon>Melghirimyces</taxon>
    </lineage>
</organism>
<dbReference type="InterPro" id="IPR002155">
    <property type="entry name" value="Thiolase"/>
</dbReference>
<dbReference type="InterPro" id="IPR016039">
    <property type="entry name" value="Thiolase-like"/>
</dbReference>
<dbReference type="PIRSF" id="PIRSF000429">
    <property type="entry name" value="Ac-CoA_Ac_transf"/>
    <property type="match status" value="1"/>
</dbReference>
<evidence type="ECO:0000313" key="10">
    <source>
        <dbReference type="EMBL" id="SDC40403.1"/>
    </source>
</evidence>
<dbReference type="FunFam" id="3.40.47.10:FF:000010">
    <property type="entry name" value="Acetyl-CoA acetyltransferase (Thiolase)"/>
    <property type="match status" value="1"/>
</dbReference>
<evidence type="ECO:0000256" key="2">
    <source>
        <dbReference type="ARBA" id="ARBA00012705"/>
    </source>
</evidence>
<comment type="similarity">
    <text evidence="1 7">Belongs to the thiolase-like superfamily. Thiolase family.</text>
</comment>
<feature type="active site" description="Acyl-thioester intermediate" evidence="6">
    <location>
        <position position="90"/>
    </location>
</feature>
<dbReference type="AlphaFoldDB" id="A0A1G6LBA3"/>
<dbReference type="CDD" id="cd00751">
    <property type="entry name" value="thiolase"/>
    <property type="match status" value="1"/>
</dbReference>
<gene>
    <name evidence="10" type="ORF">SAMN04488112_107143</name>
</gene>
<dbReference type="PROSITE" id="PS00098">
    <property type="entry name" value="THIOLASE_1"/>
    <property type="match status" value="1"/>
</dbReference>
<keyword evidence="11" id="KW-1185">Reference proteome</keyword>
<dbReference type="Pfam" id="PF02803">
    <property type="entry name" value="Thiolase_C"/>
    <property type="match status" value="1"/>
</dbReference>
<evidence type="ECO:0000256" key="5">
    <source>
        <dbReference type="ARBA" id="ARBA00030755"/>
    </source>
</evidence>
<feature type="active site" description="Proton acceptor" evidence="6">
    <location>
        <position position="380"/>
    </location>
</feature>
<dbReference type="NCBIfam" id="TIGR01930">
    <property type="entry name" value="AcCoA-C-Actrans"/>
    <property type="match status" value="1"/>
</dbReference>
<dbReference type="Pfam" id="PF00108">
    <property type="entry name" value="Thiolase_N"/>
    <property type="match status" value="1"/>
</dbReference>
<dbReference type="SUPFAM" id="SSF53901">
    <property type="entry name" value="Thiolase-like"/>
    <property type="match status" value="2"/>
</dbReference>
<dbReference type="InterPro" id="IPR020616">
    <property type="entry name" value="Thiolase_N"/>
</dbReference>
<dbReference type="GO" id="GO:0003985">
    <property type="term" value="F:acetyl-CoA C-acetyltransferase activity"/>
    <property type="evidence" value="ECO:0007669"/>
    <property type="project" value="UniProtKB-EC"/>
</dbReference>
<dbReference type="InterPro" id="IPR020615">
    <property type="entry name" value="Thiolase_acyl_enz_int_AS"/>
</dbReference>
<dbReference type="PROSITE" id="PS00737">
    <property type="entry name" value="THIOLASE_2"/>
    <property type="match status" value="1"/>
</dbReference>
<dbReference type="Gene3D" id="3.40.47.10">
    <property type="match status" value="2"/>
</dbReference>
<reference evidence="10 11" key="1">
    <citation type="submission" date="2016-10" db="EMBL/GenBank/DDBJ databases">
        <authorList>
            <person name="de Groot N.N."/>
        </authorList>
    </citation>
    <scope>NUCLEOTIDE SEQUENCE [LARGE SCALE GENOMIC DNA]</scope>
    <source>
        <strain evidence="10 11">DSM 45514</strain>
    </source>
</reference>
<dbReference type="InterPro" id="IPR020613">
    <property type="entry name" value="Thiolase_CS"/>
</dbReference>